<evidence type="ECO:0000313" key="2">
    <source>
        <dbReference type="Proteomes" id="UP001064048"/>
    </source>
</evidence>
<accession>A0ACC0KCR8</accession>
<gene>
    <name evidence="1" type="ORF">MSG28_012238</name>
</gene>
<evidence type="ECO:0000313" key="1">
    <source>
        <dbReference type="EMBL" id="KAI8434093.1"/>
    </source>
</evidence>
<dbReference type="EMBL" id="CM046121">
    <property type="protein sequence ID" value="KAI8434093.1"/>
    <property type="molecule type" value="Genomic_DNA"/>
</dbReference>
<organism evidence="1 2">
    <name type="scientific">Choristoneura fumiferana</name>
    <name type="common">Spruce budworm moth</name>
    <name type="synonym">Archips fumiferana</name>
    <dbReference type="NCBI Taxonomy" id="7141"/>
    <lineage>
        <taxon>Eukaryota</taxon>
        <taxon>Metazoa</taxon>
        <taxon>Ecdysozoa</taxon>
        <taxon>Arthropoda</taxon>
        <taxon>Hexapoda</taxon>
        <taxon>Insecta</taxon>
        <taxon>Pterygota</taxon>
        <taxon>Neoptera</taxon>
        <taxon>Endopterygota</taxon>
        <taxon>Lepidoptera</taxon>
        <taxon>Glossata</taxon>
        <taxon>Ditrysia</taxon>
        <taxon>Tortricoidea</taxon>
        <taxon>Tortricidae</taxon>
        <taxon>Tortricinae</taxon>
        <taxon>Choristoneura</taxon>
    </lineage>
</organism>
<protein>
    <submittedName>
        <fullName evidence="1">Uncharacterized protein</fullName>
    </submittedName>
</protein>
<keyword evidence="2" id="KW-1185">Reference proteome</keyword>
<sequence length="410" mass="46042">MSCNYAEGLSPYEHKGILGVPEKFEPIDKFNKKCDLLAQLLNQSKHVVIHTGAGISTSAGIPDFRGPNGVWTLEKKGKKPSINVSFADAKPTKTHLILKKLIECKKVHYIVSQNIDGLHLKSGLARKYLSELHGNMFVDESPPPPHCKNMNTYILHKPNYHHHYTTLKRFDLNQSSSSEQQQFTTLPDAIQFVRSAPVETVGKKCSGVPCAADHVRGRPCRGRLFDGVLDWEHSLPENDLLMAEWHSSQASQSICLLITSYPNMRWNPLQNNLDVDNKADLIINYYVDEVLERVMNILGIQVPDYSENDNPMKLAACSIVDWTIARKDVLALEKIFKAKCKGVKKKRILIKKRNSDVNGISGDSNIDDKTKIIKLEAKDVPSDSVTENGIEQIKVENDADEQNISNHVVK</sequence>
<comment type="caution">
    <text evidence="1">The sequence shown here is derived from an EMBL/GenBank/DDBJ whole genome shotgun (WGS) entry which is preliminary data.</text>
</comment>
<proteinExistence type="predicted"/>
<reference evidence="1 2" key="1">
    <citation type="journal article" date="2022" name="Genome Biol. Evol.">
        <title>The Spruce Budworm Genome: Reconstructing the Evolutionary History of Antifreeze Proteins.</title>
        <authorList>
            <person name="Beliveau C."/>
            <person name="Gagne P."/>
            <person name="Picq S."/>
            <person name="Vernygora O."/>
            <person name="Keeling C.I."/>
            <person name="Pinkney K."/>
            <person name="Doucet D."/>
            <person name="Wen F."/>
            <person name="Johnston J.S."/>
            <person name="Maaroufi H."/>
            <person name="Boyle B."/>
            <person name="Laroche J."/>
            <person name="Dewar K."/>
            <person name="Juretic N."/>
            <person name="Blackburn G."/>
            <person name="Nisole A."/>
            <person name="Brunet B."/>
            <person name="Brandao M."/>
            <person name="Lumley L."/>
            <person name="Duan J."/>
            <person name="Quan G."/>
            <person name="Lucarotti C.J."/>
            <person name="Roe A.D."/>
            <person name="Sperling F.A.H."/>
            <person name="Levesque R.C."/>
            <person name="Cusson M."/>
        </authorList>
    </citation>
    <scope>NUCLEOTIDE SEQUENCE [LARGE SCALE GENOMIC DNA]</scope>
    <source>
        <strain evidence="1">Glfc:IPQL:Cfum</strain>
    </source>
</reference>
<name>A0ACC0KCR8_CHOFU</name>
<dbReference type="Proteomes" id="UP001064048">
    <property type="component" value="Chromosome 21"/>
</dbReference>